<dbReference type="Proteomes" id="UP001523216">
    <property type="component" value="Unassembled WGS sequence"/>
</dbReference>
<dbReference type="Pfam" id="PF13360">
    <property type="entry name" value="PQQ_2"/>
    <property type="match status" value="1"/>
</dbReference>
<dbReference type="Gene3D" id="2.130.10.10">
    <property type="entry name" value="YVTN repeat-like/Quinoprotein amine dehydrogenase"/>
    <property type="match status" value="1"/>
</dbReference>
<keyword evidence="1" id="KW-0472">Membrane</keyword>
<dbReference type="InterPro" id="IPR002372">
    <property type="entry name" value="PQQ_rpt_dom"/>
</dbReference>
<dbReference type="EMBL" id="JAMQOL010000063">
    <property type="protein sequence ID" value="MCM4083713.1"/>
    <property type="molecule type" value="Genomic_DNA"/>
</dbReference>
<feature type="domain" description="Pyrrolo-quinoline quinone repeat" evidence="2">
    <location>
        <begin position="109"/>
        <end position="313"/>
    </location>
</feature>
<evidence type="ECO:0000313" key="3">
    <source>
        <dbReference type="EMBL" id="MCM4083713.1"/>
    </source>
</evidence>
<keyword evidence="1" id="KW-0812">Transmembrane</keyword>
<evidence type="ECO:0000313" key="4">
    <source>
        <dbReference type="Proteomes" id="UP001523216"/>
    </source>
</evidence>
<name>A0ABT0YCE0_9ACTN</name>
<evidence type="ECO:0000256" key="1">
    <source>
        <dbReference type="SAM" id="Phobius"/>
    </source>
</evidence>
<sequence length="428" mass="45786">MANGVIELGEVPREAPPDAAQADRLVPRRALLALLSIALLALVTAGAPVPFRLSPTIVPARLGDTTFLSGDRMLLVGGSATLVSQVSRRVVRNFTLPAARLLSSTTVTVSGGINQVLLVGGTMVVSYQVDASGIWAAVAVTEGTDHVRWRRTARLIAVSAPDNLVLLGTDDSVLGVDLRTGATRWKLSRPADGYIAETGWEGNFPSWLVLLSDSGRLESRDPHTGALIATRTLPPRPGRANGLVWPVDDLVMADEGAAGFGAYRLPGLTPLWHTRADLSTSWMQAGCGRLICTFQHQRGMTAIDPATGLELWRSSQYAYADGVGDYLLATRAERGPDEPGLWVLDPATGQVRGNFGRWEYLAGTGDGRFYGKLDVRGSYLLHYAILDPATLSVRLLGTADDVSNSCQAASGLLICRLVNANVALWRLR</sequence>
<gene>
    <name evidence="3" type="ORF">LXN57_39810</name>
</gene>
<keyword evidence="4" id="KW-1185">Reference proteome</keyword>
<organism evidence="3 4">
    <name type="scientific">Paractinoplanes hotanensis</name>
    <dbReference type="NCBI Taxonomy" id="2906497"/>
    <lineage>
        <taxon>Bacteria</taxon>
        <taxon>Bacillati</taxon>
        <taxon>Actinomycetota</taxon>
        <taxon>Actinomycetes</taxon>
        <taxon>Micromonosporales</taxon>
        <taxon>Micromonosporaceae</taxon>
        <taxon>Paractinoplanes</taxon>
    </lineage>
</organism>
<evidence type="ECO:0000259" key="2">
    <source>
        <dbReference type="Pfam" id="PF13360"/>
    </source>
</evidence>
<dbReference type="InterPro" id="IPR015943">
    <property type="entry name" value="WD40/YVTN_repeat-like_dom_sf"/>
</dbReference>
<feature type="transmembrane region" description="Helical" evidence="1">
    <location>
        <begin position="30"/>
        <end position="51"/>
    </location>
</feature>
<protein>
    <submittedName>
        <fullName evidence="3">PQQ-like beta-propeller repeat protein</fullName>
    </submittedName>
</protein>
<keyword evidence="1" id="KW-1133">Transmembrane helix</keyword>
<reference evidence="3 4" key="1">
    <citation type="submission" date="2022-06" db="EMBL/GenBank/DDBJ databases">
        <title>Actinoplanes abujensis sp. nov., isolated from Nigerian arid soil.</title>
        <authorList>
            <person name="Ding P."/>
        </authorList>
    </citation>
    <scope>NUCLEOTIDE SEQUENCE [LARGE SCALE GENOMIC DNA]</scope>
    <source>
        <strain evidence="4">TRM88002</strain>
    </source>
</reference>
<accession>A0ABT0YCE0</accession>
<dbReference type="RefSeq" id="WP_251803429.1">
    <property type="nucleotide sequence ID" value="NZ_JAMQOL010000063.1"/>
</dbReference>
<dbReference type="SUPFAM" id="SSF50998">
    <property type="entry name" value="Quinoprotein alcohol dehydrogenase-like"/>
    <property type="match status" value="1"/>
</dbReference>
<dbReference type="InterPro" id="IPR011047">
    <property type="entry name" value="Quinoprotein_ADH-like_sf"/>
</dbReference>
<comment type="caution">
    <text evidence="3">The sequence shown here is derived from an EMBL/GenBank/DDBJ whole genome shotgun (WGS) entry which is preliminary data.</text>
</comment>
<proteinExistence type="predicted"/>